<gene>
    <name evidence="9" type="ORF">GCM10009545_37560</name>
    <name evidence="10" type="ORF">GCM10011581_15950</name>
</gene>
<name>A0A917N9F4_9PSEU</name>
<dbReference type="PANTHER" id="PTHR43350:SF2">
    <property type="entry name" value="GROES-LIKE ZINC-BINDING ALCOHOL DEHYDROGENASE FAMILY PROTEIN"/>
    <property type="match status" value="1"/>
</dbReference>
<evidence type="ECO:0000259" key="8">
    <source>
        <dbReference type="SMART" id="SM00829"/>
    </source>
</evidence>
<feature type="compositionally biased region" description="Basic and acidic residues" evidence="7">
    <location>
        <begin position="7"/>
        <end position="20"/>
    </location>
</feature>
<dbReference type="InterPro" id="IPR036291">
    <property type="entry name" value="NAD(P)-bd_dom_sf"/>
</dbReference>
<dbReference type="SUPFAM" id="SSF51735">
    <property type="entry name" value="NAD(P)-binding Rossmann-fold domains"/>
    <property type="match status" value="1"/>
</dbReference>
<dbReference type="InterPro" id="IPR011032">
    <property type="entry name" value="GroES-like_sf"/>
</dbReference>
<comment type="caution">
    <text evidence="10">The sequence shown here is derived from an EMBL/GenBank/DDBJ whole genome shotgun (WGS) entry which is preliminary data.</text>
</comment>
<evidence type="ECO:0000313" key="10">
    <source>
        <dbReference type="EMBL" id="GGI79553.1"/>
    </source>
</evidence>
<feature type="region of interest" description="Disordered" evidence="7">
    <location>
        <begin position="1"/>
        <end position="20"/>
    </location>
</feature>
<evidence type="ECO:0000256" key="7">
    <source>
        <dbReference type="SAM" id="MobiDB-lite"/>
    </source>
</evidence>
<proteinExistence type="inferred from homology"/>
<keyword evidence="3 6" id="KW-0479">Metal-binding</keyword>
<feature type="domain" description="Enoyl reductase (ER)" evidence="8">
    <location>
        <begin position="33"/>
        <end position="388"/>
    </location>
</feature>
<dbReference type="InterPro" id="IPR013154">
    <property type="entry name" value="ADH-like_N"/>
</dbReference>
<evidence type="ECO:0000313" key="11">
    <source>
        <dbReference type="Proteomes" id="UP000597989"/>
    </source>
</evidence>
<keyword evidence="5" id="KW-0560">Oxidoreductase</keyword>
<dbReference type="CDD" id="cd08263">
    <property type="entry name" value="Zn_ADH10"/>
    <property type="match status" value="1"/>
</dbReference>
<dbReference type="GO" id="GO:0016491">
    <property type="term" value="F:oxidoreductase activity"/>
    <property type="evidence" value="ECO:0007669"/>
    <property type="project" value="UniProtKB-KW"/>
</dbReference>
<reference evidence="9" key="4">
    <citation type="submission" date="2023-12" db="EMBL/GenBank/DDBJ databases">
        <authorList>
            <person name="Sun Q."/>
            <person name="Inoue M."/>
        </authorList>
    </citation>
    <scope>NUCLEOTIDE SEQUENCE</scope>
    <source>
        <strain evidence="9">JCM 10664</strain>
    </source>
</reference>
<dbReference type="EMBL" id="BMMT01000004">
    <property type="protein sequence ID" value="GGI79553.1"/>
    <property type="molecule type" value="Genomic_DNA"/>
</dbReference>
<dbReference type="Pfam" id="PF08240">
    <property type="entry name" value="ADH_N"/>
    <property type="match status" value="1"/>
</dbReference>
<dbReference type="InterPro" id="IPR013149">
    <property type="entry name" value="ADH-like_C"/>
</dbReference>
<evidence type="ECO:0000313" key="12">
    <source>
        <dbReference type="Proteomes" id="UP001500220"/>
    </source>
</evidence>
<reference evidence="10 11" key="1">
    <citation type="journal article" date="2014" name="Int. J. Syst. Evol. Microbiol.">
        <title>Complete genome sequence of Corynebacterium casei LMG S-19264T (=DSM 44701T), isolated from a smear-ripened cheese.</title>
        <authorList>
            <consortium name="US DOE Joint Genome Institute (JGI-PGF)"/>
            <person name="Walter F."/>
            <person name="Albersmeier A."/>
            <person name="Kalinowski J."/>
            <person name="Ruckert C."/>
        </authorList>
    </citation>
    <scope>NUCLEOTIDE SEQUENCE [LARGE SCALE GENOMIC DNA]</scope>
    <source>
        <strain evidence="10 11">CGMCC 4.7206</strain>
    </source>
</reference>
<reference evidence="10" key="3">
    <citation type="submission" date="2020-09" db="EMBL/GenBank/DDBJ databases">
        <authorList>
            <person name="Sun Q."/>
            <person name="Zhou Y."/>
        </authorList>
    </citation>
    <scope>NUCLEOTIDE SEQUENCE</scope>
    <source>
        <strain evidence="10">CGMCC 4.7206</strain>
    </source>
</reference>
<dbReference type="PROSITE" id="PS00059">
    <property type="entry name" value="ADH_ZINC"/>
    <property type="match status" value="1"/>
</dbReference>
<comment type="similarity">
    <text evidence="2 6">Belongs to the zinc-containing alcohol dehydrogenase family.</text>
</comment>
<dbReference type="InterPro" id="IPR020843">
    <property type="entry name" value="ER"/>
</dbReference>
<dbReference type="Gene3D" id="3.90.180.10">
    <property type="entry name" value="Medium-chain alcohol dehydrogenases, catalytic domain"/>
    <property type="match status" value="1"/>
</dbReference>
<dbReference type="PANTHER" id="PTHR43350">
    <property type="entry name" value="NAD-DEPENDENT ALCOHOL DEHYDROGENASE"/>
    <property type="match status" value="1"/>
</dbReference>
<reference evidence="9 12" key="2">
    <citation type="journal article" date="2019" name="Int. J. Syst. Evol. Microbiol.">
        <title>The Global Catalogue of Microorganisms (GCM) 10K type strain sequencing project: providing services to taxonomists for standard genome sequencing and annotation.</title>
        <authorList>
            <consortium name="The Broad Institute Genomics Platform"/>
            <consortium name="The Broad Institute Genome Sequencing Center for Infectious Disease"/>
            <person name="Wu L."/>
            <person name="Ma J."/>
        </authorList>
    </citation>
    <scope>NUCLEOTIDE SEQUENCE [LARGE SCALE GENOMIC DNA]</scope>
    <source>
        <strain evidence="9 12">JCM 10664</strain>
    </source>
</reference>
<evidence type="ECO:0000256" key="4">
    <source>
        <dbReference type="ARBA" id="ARBA00022833"/>
    </source>
</evidence>
<keyword evidence="12" id="KW-1185">Reference proteome</keyword>
<keyword evidence="4 6" id="KW-0862">Zinc</keyword>
<evidence type="ECO:0000256" key="2">
    <source>
        <dbReference type="ARBA" id="ARBA00008072"/>
    </source>
</evidence>
<protein>
    <submittedName>
        <fullName evidence="10">Succinate-semialdehyde dehydrogenase</fullName>
    </submittedName>
    <submittedName>
        <fullName evidence="9">Zinc-binding dehydrogenase</fullName>
    </submittedName>
</protein>
<dbReference type="Proteomes" id="UP000597989">
    <property type="component" value="Unassembled WGS sequence"/>
</dbReference>
<organism evidence="10 11">
    <name type="scientific">Saccharopolyspora thermophila</name>
    <dbReference type="NCBI Taxonomy" id="89367"/>
    <lineage>
        <taxon>Bacteria</taxon>
        <taxon>Bacillati</taxon>
        <taxon>Actinomycetota</taxon>
        <taxon>Actinomycetes</taxon>
        <taxon>Pseudonocardiales</taxon>
        <taxon>Pseudonocardiaceae</taxon>
        <taxon>Saccharopolyspora</taxon>
    </lineage>
</organism>
<accession>A0A917N9F4</accession>
<evidence type="ECO:0000256" key="5">
    <source>
        <dbReference type="ARBA" id="ARBA00023002"/>
    </source>
</evidence>
<dbReference type="Pfam" id="PF00107">
    <property type="entry name" value="ADH_zinc_N"/>
    <property type="match status" value="1"/>
</dbReference>
<evidence type="ECO:0000256" key="3">
    <source>
        <dbReference type="ARBA" id="ARBA00022723"/>
    </source>
</evidence>
<dbReference type="InterPro" id="IPR002328">
    <property type="entry name" value="ADH_Zn_CS"/>
</dbReference>
<evidence type="ECO:0000256" key="6">
    <source>
        <dbReference type="RuleBase" id="RU361277"/>
    </source>
</evidence>
<sequence length="391" mass="41724">MTWYRAGRRDSFSVEPTGRSDEEVRMRAAVHTAANQPMRIEQLADPRPKAGEVAIDVRSCGVCHTDLHVLRGELPFPTPTVLGHEVAGVVAEIGSGVTDLAVGDRVVTSFIMPCGQCEQCRRGNEEICQRFFEFNRGRGRLYDDETRLFRPDGEPVWMYSMGGLAERCVTPATAVFRVPDGVGLTDVASVGCSTMTAYGALRHAADVRVGDTVAVVAAGGVGSALIQLAAVFGAAMIIAVDISEEKLARARELGATHTVNSAEADAPAVIRELTGGRGVDVAFEALGAVPTFTIARDAVVEGGQIVVVGIAPRGTTGEFDLATIARRKLQIKGSYGAKPRRDMPVLLDLVARGLLRPQNAISRHYPFEQVQDAYDALGRGEIVGRAVIDIG</sequence>
<evidence type="ECO:0000313" key="9">
    <source>
        <dbReference type="EMBL" id="GAA0531625.1"/>
    </source>
</evidence>
<dbReference type="SMART" id="SM00829">
    <property type="entry name" value="PKS_ER"/>
    <property type="match status" value="1"/>
</dbReference>
<dbReference type="GO" id="GO:0008270">
    <property type="term" value="F:zinc ion binding"/>
    <property type="evidence" value="ECO:0007669"/>
    <property type="project" value="InterPro"/>
</dbReference>
<dbReference type="SUPFAM" id="SSF50129">
    <property type="entry name" value="GroES-like"/>
    <property type="match status" value="1"/>
</dbReference>
<dbReference type="Proteomes" id="UP001500220">
    <property type="component" value="Unassembled WGS sequence"/>
</dbReference>
<dbReference type="AlphaFoldDB" id="A0A917N9F4"/>
<evidence type="ECO:0000256" key="1">
    <source>
        <dbReference type="ARBA" id="ARBA00001947"/>
    </source>
</evidence>
<comment type="cofactor">
    <cofactor evidence="1 6">
        <name>Zn(2+)</name>
        <dbReference type="ChEBI" id="CHEBI:29105"/>
    </cofactor>
</comment>
<dbReference type="Gene3D" id="3.40.50.720">
    <property type="entry name" value="NAD(P)-binding Rossmann-like Domain"/>
    <property type="match status" value="1"/>
</dbReference>
<dbReference type="EMBL" id="BAAAHC010000015">
    <property type="protein sequence ID" value="GAA0531625.1"/>
    <property type="molecule type" value="Genomic_DNA"/>
</dbReference>